<dbReference type="InterPro" id="IPR001353">
    <property type="entry name" value="Proteasome_sua/b"/>
</dbReference>
<dbReference type="Pfam" id="PF00227">
    <property type="entry name" value="Proteasome"/>
    <property type="match status" value="1"/>
</dbReference>
<dbReference type="PANTHER" id="PTHR32194">
    <property type="entry name" value="METALLOPROTEASE TLDD"/>
    <property type="match status" value="1"/>
</dbReference>
<keyword evidence="2" id="KW-0647">Proteasome</keyword>
<dbReference type="InterPro" id="IPR023333">
    <property type="entry name" value="Proteasome_suB-type"/>
</dbReference>
<comment type="subunit">
    <text evidence="1">The 26S proteasome consists of a 20S proteasome core and two 19S regulatory subunits. The 20S proteasome core is composed of 28 subunits that are arranged in four stacked rings, resulting in a barrel-shaped structure. The two end rings are each formed by seven alpha subunits, and the two central rings are each formed by seven beta subunits. The catalytic chamber with the active sites is on the inside of the barrel.</text>
</comment>
<evidence type="ECO:0000313" key="2">
    <source>
        <dbReference type="EMBL" id="ADY49511.1"/>
    </source>
</evidence>
<accession>F1LHA7</accession>
<dbReference type="EMBL" id="JI220145">
    <property type="protein sequence ID" value="ADY49511.1"/>
    <property type="molecule type" value="mRNA"/>
</dbReference>
<dbReference type="GO" id="GO:0005839">
    <property type="term" value="C:proteasome core complex"/>
    <property type="evidence" value="ECO:0007669"/>
    <property type="project" value="InterPro"/>
</dbReference>
<evidence type="ECO:0000256" key="1">
    <source>
        <dbReference type="ARBA" id="ARBA00026071"/>
    </source>
</evidence>
<dbReference type="PROSITE" id="PS51476">
    <property type="entry name" value="PROTEASOME_BETA_2"/>
    <property type="match status" value="1"/>
</dbReference>
<proteinExistence type="evidence at transcript level"/>
<name>F1LHA7_ASCSU</name>
<dbReference type="AlphaFoldDB" id="F1LHA7"/>
<organism evidence="2">
    <name type="scientific">Ascaris suum</name>
    <name type="common">Pig roundworm</name>
    <name type="synonym">Ascaris lumbricoides</name>
    <dbReference type="NCBI Taxonomy" id="6253"/>
    <lineage>
        <taxon>Eukaryota</taxon>
        <taxon>Metazoa</taxon>
        <taxon>Ecdysozoa</taxon>
        <taxon>Nematoda</taxon>
        <taxon>Chromadorea</taxon>
        <taxon>Rhabditida</taxon>
        <taxon>Spirurina</taxon>
        <taxon>Ascaridomorpha</taxon>
        <taxon>Ascaridoidea</taxon>
        <taxon>Ascarididae</taxon>
        <taxon>Ascaris</taxon>
    </lineage>
</organism>
<protein>
    <submittedName>
        <fullName evidence="2">Proteasome subunit beta type-3</fullName>
    </submittedName>
</protein>
<dbReference type="Gene3D" id="3.60.20.10">
    <property type="entry name" value="Glutamine Phosphoribosylpyrophosphate, subunit 1, domain 1"/>
    <property type="match status" value="1"/>
</dbReference>
<dbReference type="PANTHER" id="PTHR32194:SF10">
    <property type="entry name" value="PROTEASOME SUBUNIT BETA TYPE-3"/>
    <property type="match status" value="1"/>
</dbReference>
<dbReference type="GO" id="GO:0051603">
    <property type="term" value="P:proteolysis involved in protein catabolic process"/>
    <property type="evidence" value="ECO:0007669"/>
    <property type="project" value="InterPro"/>
</dbReference>
<dbReference type="SUPFAM" id="SSF56235">
    <property type="entry name" value="N-terminal nucleophile aminohydrolases (Ntn hydrolases)"/>
    <property type="match status" value="1"/>
</dbReference>
<dbReference type="GO" id="GO:0005737">
    <property type="term" value="C:cytoplasm"/>
    <property type="evidence" value="ECO:0007669"/>
    <property type="project" value="TreeGrafter"/>
</dbReference>
<sequence>MTTIATNVKKVAATMISNLLYQHRFGGYLTEPLVAGLDPVTNKAYICGMDTIGCIAAPKDFVAVGTGTEYLLGVCEGFWHENMNADELFEATAQSMLSAMERDAASGWGVLIYTITKNKVNIKTIKARMD</sequence>
<dbReference type="InterPro" id="IPR029055">
    <property type="entry name" value="Ntn_hydrolases_N"/>
</dbReference>
<reference evidence="2" key="1">
    <citation type="journal article" date="2011" name="Genome Res.">
        <title>Deep small RNA sequencing from the nematode Ascaris reveals conservation, functional diversification, and novel developmental profiles.</title>
        <authorList>
            <person name="Wang J."/>
            <person name="Czech B."/>
            <person name="Crunk A."/>
            <person name="Wallace A."/>
            <person name="Mitreva M."/>
            <person name="Hannon G.J."/>
            <person name="Davis R.E."/>
        </authorList>
    </citation>
    <scope>NUCLEOTIDE SEQUENCE</scope>
</reference>